<reference evidence="8 9" key="1">
    <citation type="submission" date="2019-07" db="EMBL/GenBank/DDBJ databases">
        <title>WGS assembly of Gossypium mustelinum.</title>
        <authorList>
            <person name="Chen Z.J."/>
            <person name="Sreedasyam A."/>
            <person name="Ando A."/>
            <person name="Song Q."/>
            <person name="De L."/>
            <person name="Hulse-Kemp A."/>
            <person name="Ding M."/>
            <person name="Ye W."/>
            <person name="Kirkbride R."/>
            <person name="Jenkins J."/>
            <person name="Plott C."/>
            <person name="Lovell J."/>
            <person name="Lin Y.-M."/>
            <person name="Vaughn R."/>
            <person name="Liu B."/>
            <person name="Li W."/>
            <person name="Simpson S."/>
            <person name="Scheffler B."/>
            <person name="Saski C."/>
            <person name="Grover C."/>
            <person name="Hu G."/>
            <person name="Conover J."/>
            <person name="Carlson J."/>
            <person name="Shu S."/>
            <person name="Boston L."/>
            <person name="Williams M."/>
            <person name="Peterson D."/>
            <person name="Mcgee K."/>
            <person name="Jones D."/>
            <person name="Wendel J."/>
            <person name="Stelly D."/>
            <person name="Grimwood J."/>
            <person name="Schmutz J."/>
        </authorList>
    </citation>
    <scope>NUCLEOTIDE SEQUENCE [LARGE SCALE GENOMIC DNA]</scope>
    <source>
        <strain evidence="8">1408120.09</strain>
    </source>
</reference>
<keyword evidence="3" id="KW-0521">NADP</keyword>
<dbReference type="PANTHER" id="PTHR43391:SF69">
    <property type="entry name" value="11-BETA-HYDROXYSTEROID DEHYDROGENASE-LIKE 6"/>
    <property type="match status" value="1"/>
</dbReference>
<proteinExistence type="inferred from homology"/>
<evidence type="ECO:0000256" key="4">
    <source>
        <dbReference type="ARBA" id="ARBA00022955"/>
    </source>
</evidence>
<comment type="subcellular location">
    <subcellularLocation>
        <location evidence="1">Membrane</location>
        <topology evidence="1">Single-pass type II membrane protein</topology>
    </subcellularLocation>
</comment>
<evidence type="ECO:0000256" key="3">
    <source>
        <dbReference type="ARBA" id="ARBA00022857"/>
    </source>
</evidence>
<dbReference type="Pfam" id="PF00106">
    <property type="entry name" value="adh_short"/>
    <property type="match status" value="2"/>
</dbReference>
<keyword evidence="4" id="KW-0443">Lipid metabolism</keyword>
<accession>A0A5D2YKB0</accession>
<evidence type="ECO:0000256" key="1">
    <source>
        <dbReference type="ARBA" id="ARBA00004606"/>
    </source>
</evidence>
<dbReference type="GO" id="GO:0006694">
    <property type="term" value="P:steroid biosynthetic process"/>
    <property type="evidence" value="ECO:0007669"/>
    <property type="project" value="UniProtKB-KW"/>
</dbReference>
<dbReference type="InterPro" id="IPR020904">
    <property type="entry name" value="Sc_DH/Rdtase_CS"/>
</dbReference>
<dbReference type="PANTHER" id="PTHR43391">
    <property type="entry name" value="RETINOL DEHYDROGENASE-RELATED"/>
    <property type="match status" value="1"/>
</dbReference>
<evidence type="ECO:0000256" key="5">
    <source>
        <dbReference type="ARBA" id="ARBA00022968"/>
    </source>
</evidence>
<dbReference type="PROSITE" id="PS00061">
    <property type="entry name" value="ADH_SHORT"/>
    <property type="match status" value="1"/>
</dbReference>
<feature type="transmembrane region" description="Helical" evidence="7">
    <location>
        <begin position="15"/>
        <end position="34"/>
    </location>
</feature>
<dbReference type="GO" id="GO:0016491">
    <property type="term" value="F:oxidoreductase activity"/>
    <property type="evidence" value="ECO:0007669"/>
    <property type="project" value="UniProtKB-KW"/>
</dbReference>
<dbReference type="Proteomes" id="UP000323597">
    <property type="component" value="Chromosome A07"/>
</dbReference>
<keyword evidence="4" id="KW-0444">Lipid biosynthesis</keyword>
<evidence type="ECO:0000256" key="2">
    <source>
        <dbReference type="ARBA" id="ARBA00006484"/>
    </source>
</evidence>
<keyword evidence="5" id="KW-0735">Signal-anchor</keyword>
<gene>
    <name evidence="8" type="ORF">E1A91_A07G056400v1</name>
</gene>
<protein>
    <submittedName>
        <fullName evidence="8">Uncharacterized protein</fullName>
    </submittedName>
</protein>
<keyword evidence="4" id="KW-0752">Steroid biosynthesis</keyword>
<name>A0A5D2YKB0_GOSMU</name>
<keyword evidence="9" id="KW-1185">Reference proteome</keyword>
<dbReference type="InterPro" id="IPR002347">
    <property type="entry name" value="SDR_fam"/>
</dbReference>
<keyword evidence="7" id="KW-0472">Membrane</keyword>
<keyword evidence="7" id="KW-1133">Transmembrane helix</keyword>
<dbReference type="SUPFAM" id="SSF51735">
    <property type="entry name" value="NAD(P)-binding Rossmann-fold domains"/>
    <property type="match status" value="1"/>
</dbReference>
<dbReference type="GO" id="GO:0016020">
    <property type="term" value="C:membrane"/>
    <property type="evidence" value="ECO:0007669"/>
    <property type="project" value="UniProtKB-SubCell"/>
</dbReference>
<sequence length="290" mass="32152">MANHIDVITNIMNVIVPPLMLIVLLLVYPLYLIYKFINFITRLLTSENVAGKVVLVTGAAAGIGEQISYEYARRRARLVLVDVRGDHLGRVVENVRSFGSPDVIAIPRNLLMKQSSIFIDDVNLWGVAYGTYYAIPHLRKTKGKIIVMASSVGWYPFPRFSFYNASKAALITFYETLRTEIGNSNIGITIVTPGLVKSALSQNEPAKAALGWIPMVSAEKCGKAIVKGACRGDKYVVEPSWVNSLYALKVMCPDLVEFCNRFLFITSEKTAPHTFDAPPKSFIPTELKSD</sequence>
<evidence type="ECO:0000313" key="9">
    <source>
        <dbReference type="Proteomes" id="UP000323597"/>
    </source>
</evidence>
<keyword evidence="7" id="KW-0812">Transmembrane</keyword>
<evidence type="ECO:0000256" key="7">
    <source>
        <dbReference type="SAM" id="Phobius"/>
    </source>
</evidence>
<dbReference type="Gene3D" id="3.40.50.720">
    <property type="entry name" value="NAD(P)-binding Rossmann-like Domain"/>
    <property type="match status" value="2"/>
</dbReference>
<organism evidence="8 9">
    <name type="scientific">Gossypium mustelinum</name>
    <name type="common">Cotton</name>
    <name type="synonym">Gossypium caicoense</name>
    <dbReference type="NCBI Taxonomy" id="34275"/>
    <lineage>
        <taxon>Eukaryota</taxon>
        <taxon>Viridiplantae</taxon>
        <taxon>Streptophyta</taxon>
        <taxon>Embryophyta</taxon>
        <taxon>Tracheophyta</taxon>
        <taxon>Spermatophyta</taxon>
        <taxon>Magnoliopsida</taxon>
        <taxon>eudicotyledons</taxon>
        <taxon>Gunneridae</taxon>
        <taxon>Pentapetalae</taxon>
        <taxon>rosids</taxon>
        <taxon>malvids</taxon>
        <taxon>Malvales</taxon>
        <taxon>Malvaceae</taxon>
        <taxon>Malvoideae</taxon>
        <taxon>Gossypium</taxon>
    </lineage>
</organism>
<evidence type="ECO:0000256" key="6">
    <source>
        <dbReference type="ARBA" id="ARBA00023002"/>
    </source>
</evidence>
<dbReference type="EMBL" id="CM017642">
    <property type="protein sequence ID" value="TYJ25521.1"/>
    <property type="molecule type" value="Genomic_DNA"/>
</dbReference>
<dbReference type="AlphaFoldDB" id="A0A5D2YKB0"/>
<dbReference type="InterPro" id="IPR036291">
    <property type="entry name" value="NAD(P)-bd_dom_sf"/>
</dbReference>
<keyword evidence="6" id="KW-0560">Oxidoreductase</keyword>
<dbReference type="GO" id="GO:0005829">
    <property type="term" value="C:cytosol"/>
    <property type="evidence" value="ECO:0007669"/>
    <property type="project" value="TreeGrafter"/>
</dbReference>
<dbReference type="PRINTS" id="PR00081">
    <property type="entry name" value="GDHRDH"/>
</dbReference>
<evidence type="ECO:0000313" key="8">
    <source>
        <dbReference type="EMBL" id="TYJ25521.1"/>
    </source>
</evidence>
<comment type="similarity">
    <text evidence="2">Belongs to the short-chain dehydrogenases/reductases (SDR) family.</text>
</comment>